<protein>
    <submittedName>
        <fullName evidence="2">DnaJ domain-containing protein</fullName>
    </submittedName>
</protein>
<evidence type="ECO:0000313" key="3">
    <source>
        <dbReference type="Proteomes" id="UP000031561"/>
    </source>
</evidence>
<dbReference type="EMBL" id="JTHE03000037">
    <property type="protein sequence ID" value="MCM1982285.1"/>
    <property type="molecule type" value="Genomic_DNA"/>
</dbReference>
<dbReference type="SMART" id="SM00271">
    <property type="entry name" value="DnaJ"/>
    <property type="match status" value="1"/>
</dbReference>
<dbReference type="InterPro" id="IPR001623">
    <property type="entry name" value="DnaJ_domain"/>
</dbReference>
<name>A0ABD4T1S8_9CYAN</name>
<dbReference type="AlphaFoldDB" id="A0ABD4T1S8"/>
<reference evidence="2 3" key="1">
    <citation type="journal article" date="2015" name="Genome Announc.">
        <title>Draft Genome Sequence of Filamentous Marine Cyanobacterium Lyngbya confervoides Strain BDU141951.</title>
        <authorList>
            <person name="Chandrababunaidu M.M."/>
            <person name="Sen D."/>
            <person name="Tripathy S."/>
        </authorList>
    </citation>
    <scope>NUCLEOTIDE SEQUENCE [LARGE SCALE GENOMIC DNA]</scope>
    <source>
        <strain evidence="2 3">BDU141951</strain>
    </source>
</reference>
<feature type="domain" description="J" evidence="1">
    <location>
        <begin position="4"/>
        <end position="68"/>
    </location>
</feature>
<dbReference type="PRINTS" id="PR00625">
    <property type="entry name" value="JDOMAIN"/>
</dbReference>
<organism evidence="2 3">
    <name type="scientific">Lyngbya confervoides BDU141951</name>
    <dbReference type="NCBI Taxonomy" id="1574623"/>
    <lineage>
        <taxon>Bacteria</taxon>
        <taxon>Bacillati</taxon>
        <taxon>Cyanobacteriota</taxon>
        <taxon>Cyanophyceae</taxon>
        <taxon>Oscillatoriophycideae</taxon>
        <taxon>Oscillatoriales</taxon>
        <taxon>Microcoleaceae</taxon>
        <taxon>Lyngbya</taxon>
    </lineage>
</organism>
<dbReference type="RefSeq" id="WP_166280879.1">
    <property type="nucleotide sequence ID" value="NZ_JTHE03000037.1"/>
</dbReference>
<dbReference type="SUPFAM" id="SSF46565">
    <property type="entry name" value="Chaperone J-domain"/>
    <property type="match status" value="1"/>
</dbReference>
<dbReference type="PANTHER" id="PTHR44825">
    <property type="match status" value="1"/>
</dbReference>
<gene>
    <name evidence="2" type="ORF">QQ91_0005515</name>
</gene>
<keyword evidence="3" id="KW-1185">Reference proteome</keyword>
<dbReference type="Pfam" id="PF00226">
    <property type="entry name" value="DnaJ"/>
    <property type="match status" value="1"/>
</dbReference>
<dbReference type="Proteomes" id="UP000031561">
    <property type="component" value="Unassembled WGS sequence"/>
</dbReference>
<dbReference type="InterPro" id="IPR036869">
    <property type="entry name" value="J_dom_sf"/>
</dbReference>
<dbReference type="PANTHER" id="PTHR44825:SF1">
    <property type="entry name" value="DNAJ HOMOLOG SUBFAMILY C MEMBER 4"/>
    <property type="match status" value="1"/>
</dbReference>
<dbReference type="InterPro" id="IPR052763">
    <property type="entry name" value="DnaJ_C4"/>
</dbReference>
<accession>A0ABD4T1S8</accession>
<evidence type="ECO:0000259" key="1">
    <source>
        <dbReference type="PROSITE" id="PS50076"/>
    </source>
</evidence>
<dbReference type="PROSITE" id="PS50076">
    <property type="entry name" value="DNAJ_2"/>
    <property type="match status" value="1"/>
</dbReference>
<comment type="caution">
    <text evidence="2">The sequence shown here is derived from an EMBL/GenBank/DDBJ whole genome shotgun (WGS) entry which is preliminary data.</text>
</comment>
<proteinExistence type="predicted"/>
<dbReference type="CDD" id="cd06257">
    <property type="entry name" value="DnaJ"/>
    <property type="match status" value="1"/>
</dbReference>
<dbReference type="Gene3D" id="1.10.287.110">
    <property type="entry name" value="DnaJ domain"/>
    <property type="match status" value="1"/>
</dbReference>
<evidence type="ECO:0000313" key="2">
    <source>
        <dbReference type="EMBL" id="MCM1982285.1"/>
    </source>
</evidence>
<sequence length="236" mass="27570">MSQDFYQILGVSNCASQADIKRAYRNLAKQVHPDSQTAQSDHHRIASINAAYAVLKDPAARRSYDTQRQNLESLVQEDNWTRTAQRTKASQDHYRQQSHGRETEQHLQEWLKRVYRPVNYQLTKIFKSWQAEMRALAADPYDDELMDNFQTYLEECRGGMEKAQRAFRCYPNPATVASVAATLYYCINHIEDGIDELERFTCCYDDHYLATGRELFRISTKLRKEAQQSMKHLQTS</sequence>